<dbReference type="InterPro" id="IPR040806">
    <property type="entry name" value="SpuA_C"/>
</dbReference>
<accession>A0ABT7HIE5</accession>
<dbReference type="InterPro" id="IPR011838">
    <property type="entry name" value="Pullulan_Gpos"/>
</dbReference>
<dbReference type="Gene3D" id="2.60.40.10">
    <property type="entry name" value="Immunoglobulins"/>
    <property type="match status" value="1"/>
</dbReference>
<dbReference type="InterPro" id="IPR013784">
    <property type="entry name" value="Carb-bd-like_fold"/>
</dbReference>
<dbReference type="InterPro" id="IPR013780">
    <property type="entry name" value="Glyco_hydro_b"/>
</dbReference>
<evidence type="ECO:0000256" key="6">
    <source>
        <dbReference type="ARBA" id="ARBA00024062"/>
    </source>
</evidence>
<keyword evidence="3 11" id="KW-0378">Hydrolase</keyword>
<evidence type="ECO:0000256" key="7">
    <source>
        <dbReference type="ARBA" id="ARBA00029618"/>
    </source>
</evidence>
<dbReference type="CDD" id="cd11341">
    <property type="entry name" value="AmyAc_Pullulanase_LD-like"/>
    <property type="match status" value="1"/>
</dbReference>
<evidence type="ECO:0000256" key="5">
    <source>
        <dbReference type="ARBA" id="ARBA00023965"/>
    </source>
</evidence>
<sequence>MKKVIGIFSILIASNLMFALPTMEQTKTNIQNITQQEKDKIEKGYIRIHLKNIGSDKIENNGLWLWGGVEKASTNWPTGATKITKKDAYGWYVDIKKSKKIEDIGFLVLNGDKKITEKDQKIPVKNEKINEVWLDEDFNVNMVEPLKEKNVMRVYYYRSDNDYKNKSLWFWNDTEESLTKWPDGKDFDQIGKYGHYVDIKLKPNASKLGLLLLDESKKGDDVKIVKKDIIFDNVKNYKQIFLRDDDASVYTNPYFISDVRMIGANHISENEMQLKFTSLKAVQKEEILKNLLIKDKNNNTISIEDIIIEPETKLVKVRAKFPISESPYQVKYANDEIDTIIGWQLKDSLYSYDGVLGSEILKQGKEVKLHLWAPSAENVNVLIFDKNNQDKLVAKFKLEKKQRGVFETTLKANKLIKNYTDYYYQYEVERNNDKFICLDPYAKALGLWDKSKNEPIAKGVFLDPNKIGLQNLNFAKIKNYDKREDAIIYEVHVRDFTSDKNLKLKAPYGTFKAFIEKLDYIKSLGVTHIQLLPILSYYNIDESKRNLRSYDYLQKDTNYNWGYDPQNYFSLTGMYSINPKNPEERIKEFKELVNEIHKRGMGVILDVVYNHTAKASIFDDIEPNYYYFMDENGNTKTNFGGGRLGTTHYMSRRILLDSIKYLMNEYKVDGFRFDMMGDHDAKTIEMAYNEAKKINKNVLMLGEGWRTYEGDTNIKVQPADQIWMKDTNSVAVFSDDIRNKLKSGFPNEGTPAFLTGKKSNIQELFSNIKAQPTNFVADEPGDVIQYAEAHDNLTLFDVIVKSTKLDPSIAKDYKEIIKRVKLGNFIILTSQGTPFLHAGQEFGRTKQIMVDVPKDKVPEKATFVEGIKYPYFIHDSYNAPDAINKFDWERMKNSEIVPYTRGLIQLRRNIESFRLKSKEEIDKKLKLLTENKEDLLLAYEINDGKAHYLVIVNADSKDRLVYYSNVDKAKVLVDANKVDINGIKNVEGLKINKNSILIKPLTATILKF</sequence>
<dbReference type="Pfam" id="PF02922">
    <property type="entry name" value="CBM_48"/>
    <property type="match status" value="1"/>
</dbReference>
<evidence type="ECO:0000256" key="2">
    <source>
        <dbReference type="ARBA" id="ARBA00022729"/>
    </source>
</evidence>
<feature type="domain" description="Glycosyl hydrolase family 13 catalytic" evidence="10">
    <location>
        <begin position="490"/>
        <end position="907"/>
    </location>
</feature>
<dbReference type="InterPro" id="IPR006047">
    <property type="entry name" value="GH13_cat_dom"/>
</dbReference>
<dbReference type="SMART" id="SM00642">
    <property type="entry name" value="Aamy"/>
    <property type="match status" value="1"/>
</dbReference>
<dbReference type="SUPFAM" id="SSF81296">
    <property type="entry name" value="E set domains"/>
    <property type="match status" value="1"/>
</dbReference>
<dbReference type="InterPro" id="IPR013783">
    <property type="entry name" value="Ig-like_fold"/>
</dbReference>
<dbReference type="RefSeq" id="WP_285152657.1">
    <property type="nucleotide sequence ID" value="NZ_JASSPP010000002.1"/>
</dbReference>
<dbReference type="InterPro" id="IPR004193">
    <property type="entry name" value="Glyco_hydro_13_N"/>
</dbReference>
<comment type="caution">
    <text evidence="11">The sequence shown here is derived from an EMBL/GenBank/DDBJ whole genome shotgun (WGS) entry which is preliminary data.</text>
</comment>
<dbReference type="Pfam" id="PF00128">
    <property type="entry name" value="Alpha-amylase"/>
    <property type="match status" value="1"/>
</dbReference>
<dbReference type="Gene3D" id="2.60.40.1110">
    <property type="match status" value="2"/>
</dbReference>
<organism evidence="11 12">
    <name type="scientific">Sneathia sanguinegens</name>
    <dbReference type="NCBI Taxonomy" id="40543"/>
    <lineage>
        <taxon>Bacteria</taxon>
        <taxon>Fusobacteriati</taxon>
        <taxon>Fusobacteriota</taxon>
        <taxon>Fusobacteriia</taxon>
        <taxon>Fusobacteriales</taxon>
        <taxon>Leptotrichiaceae</taxon>
        <taxon>Sneathia</taxon>
    </lineage>
</organism>
<dbReference type="EC" id="3.2.1.41" evidence="6"/>
<feature type="chain" id="PRO_5045289869" description="pullulanase" evidence="9">
    <location>
        <begin position="20"/>
        <end position="1008"/>
    </location>
</feature>
<dbReference type="EMBL" id="JASSPP010000002">
    <property type="protein sequence ID" value="MDK9580283.1"/>
    <property type="molecule type" value="Genomic_DNA"/>
</dbReference>
<keyword evidence="4 11" id="KW-0326">Glycosidase</keyword>
<dbReference type="CDD" id="cd02860">
    <property type="entry name" value="E_set_Pullulanase"/>
    <property type="match status" value="1"/>
</dbReference>
<evidence type="ECO:0000256" key="4">
    <source>
        <dbReference type="ARBA" id="ARBA00023295"/>
    </source>
</evidence>
<gene>
    <name evidence="11" type="ORF">QQA45_01955</name>
</gene>
<dbReference type="Gene3D" id="2.60.40.1220">
    <property type="match status" value="1"/>
</dbReference>
<evidence type="ECO:0000259" key="10">
    <source>
        <dbReference type="SMART" id="SM00642"/>
    </source>
</evidence>
<dbReference type="GO" id="GO:0051060">
    <property type="term" value="F:pullulanase activity"/>
    <property type="evidence" value="ECO:0007669"/>
    <property type="project" value="UniProtKB-EC"/>
</dbReference>
<name>A0ABT7HIE5_9FUSO</name>
<dbReference type="InterPro" id="IPR005323">
    <property type="entry name" value="CBM41_pullulanase"/>
</dbReference>
<dbReference type="Gene3D" id="3.20.20.80">
    <property type="entry name" value="Glycosidases"/>
    <property type="match status" value="1"/>
</dbReference>
<dbReference type="InterPro" id="IPR014755">
    <property type="entry name" value="Cu-Rt/internalin_Ig-like"/>
</dbReference>
<feature type="signal peptide" evidence="9">
    <location>
        <begin position="1"/>
        <end position="19"/>
    </location>
</feature>
<dbReference type="SUPFAM" id="SSF51445">
    <property type="entry name" value="(Trans)glycosidases"/>
    <property type="match status" value="1"/>
</dbReference>
<dbReference type="InterPro" id="IPR014756">
    <property type="entry name" value="Ig_E-set"/>
</dbReference>
<reference evidence="11 12" key="1">
    <citation type="submission" date="2023-06" db="EMBL/GenBank/DDBJ databases">
        <title>Antibody response to the Sneathia vaginalis cytopathogenic toxin A during pregnancy.</title>
        <authorList>
            <person name="Mccoy Z.T."/>
            <person name="Serrano M.G."/>
            <person name="Spaine K."/>
            <person name="Edwards D.J."/>
            <person name="Buck G.A."/>
            <person name="Jefferson K."/>
        </authorList>
    </citation>
    <scope>NUCLEOTIDE SEQUENCE [LARGE SCALE GENOMIC DNA]</scope>
    <source>
        <strain evidence="11 12">CCUG 42621</strain>
    </source>
</reference>
<dbReference type="Pfam" id="PF18033">
    <property type="entry name" value="SpuA_C"/>
    <property type="match status" value="1"/>
</dbReference>
<comment type="similarity">
    <text evidence="1">Belongs to the glycosyl hydrolase 13 family.</text>
</comment>
<comment type="catalytic activity">
    <reaction evidence="5">
        <text>Hydrolysis of (1-&gt;6)-alpha-D-glucosidic linkages in pullulan, amylopectin and glycogen, and in the alpha- and beta-limit dextrins of amylopectin and glycogen.</text>
        <dbReference type="EC" id="3.2.1.41"/>
    </reaction>
</comment>
<evidence type="ECO:0000313" key="11">
    <source>
        <dbReference type="EMBL" id="MDK9580283.1"/>
    </source>
</evidence>
<proteinExistence type="inferred from homology"/>
<dbReference type="NCBIfam" id="TIGR02102">
    <property type="entry name" value="pullulan_Gpos"/>
    <property type="match status" value="1"/>
</dbReference>
<protein>
    <recommendedName>
        <fullName evidence="6">pullulanase</fullName>
        <ecNumber evidence="6">3.2.1.41</ecNumber>
    </recommendedName>
    <alternativeName>
        <fullName evidence="7">Alpha-dextrin endo-1,6-alpha-glucosidase</fullName>
    </alternativeName>
    <alternativeName>
        <fullName evidence="8">Pullulan 6-glucanohydrolase</fullName>
    </alternativeName>
</protein>
<evidence type="ECO:0000256" key="8">
    <source>
        <dbReference type="ARBA" id="ARBA00031076"/>
    </source>
</evidence>
<dbReference type="Pfam" id="PF03714">
    <property type="entry name" value="PUD"/>
    <property type="match status" value="2"/>
</dbReference>
<dbReference type="Gene3D" id="2.60.40.1180">
    <property type="entry name" value="Golgi alpha-mannosidase II"/>
    <property type="match status" value="1"/>
</dbReference>
<keyword evidence="2 9" id="KW-0732">Signal</keyword>
<dbReference type="CDD" id="cd10315">
    <property type="entry name" value="CBM41_pullulanase"/>
    <property type="match status" value="2"/>
</dbReference>
<evidence type="ECO:0000313" key="12">
    <source>
        <dbReference type="Proteomes" id="UP001225134"/>
    </source>
</evidence>
<dbReference type="SUPFAM" id="SSF49452">
    <property type="entry name" value="Starch-binding domain-like"/>
    <property type="match status" value="2"/>
</dbReference>
<evidence type="ECO:0000256" key="3">
    <source>
        <dbReference type="ARBA" id="ARBA00022801"/>
    </source>
</evidence>
<evidence type="ECO:0000256" key="9">
    <source>
        <dbReference type="SAM" id="SignalP"/>
    </source>
</evidence>
<dbReference type="PANTHER" id="PTHR43002">
    <property type="entry name" value="GLYCOGEN DEBRANCHING ENZYME"/>
    <property type="match status" value="1"/>
</dbReference>
<evidence type="ECO:0000256" key="1">
    <source>
        <dbReference type="ARBA" id="ARBA00008061"/>
    </source>
</evidence>
<keyword evidence="12" id="KW-1185">Reference proteome</keyword>
<dbReference type="InterPro" id="IPR017853">
    <property type="entry name" value="GH"/>
</dbReference>
<dbReference type="Proteomes" id="UP001225134">
    <property type="component" value="Unassembled WGS sequence"/>
</dbReference>